<feature type="compositionally biased region" description="Low complexity" evidence="2">
    <location>
        <begin position="1079"/>
        <end position="1090"/>
    </location>
</feature>
<proteinExistence type="inferred from homology"/>
<feature type="compositionally biased region" description="Polar residues" evidence="2">
    <location>
        <begin position="1134"/>
        <end position="1151"/>
    </location>
</feature>
<protein>
    <submittedName>
        <fullName evidence="3">Protein efr3</fullName>
    </submittedName>
</protein>
<feature type="region of interest" description="Disordered" evidence="2">
    <location>
        <begin position="601"/>
        <end position="629"/>
    </location>
</feature>
<gene>
    <name evidence="3" type="ORF">N7496_004590</name>
</gene>
<dbReference type="Pfam" id="PF21072">
    <property type="entry name" value="EFR3"/>
    <property type="match status" value="1"/>
</dbReference>
<reference evidence="3" key="2">
    <citation type="journal article" date="2023" name="IMA Fungus">
        <title>Comparative genomic study of the Penicillium genus elucidates a diverse pangenome and 15 lateral gene transfer events.</title>
        <authorList>
            <person name="Petersen C."/>
            <person name="Sorensen T."/>
            <person name="Nielsen M.R."/>
            <person name="Sondergaard T.E."/>
            <person name="Sorensen J.L."/>
            <person name="Fitzpatrick D.A."/>
            <person name="Frisvad J.C."/>
            <person name="Nielsen K.L."/>
        </authorList>
    </citation>
    <scope>NUCLEOTIDE SEQUENCE</scope>
    <source>
        <strain evidence="3">IBT 29864</strain>
    </source>
</reference>
<feature type="region of interest" description="Disordered" evidence="2">
    <location>
        <begin position="1130"/>
        <end position="1172"/>
    </location>
</feature>
<feature type="compositionally biased region" description="Polar residues" evidence="2">
    <location>
        <begin position="868"/>
        <end position="889"/>
    </location>
</feature>
<dbReference type="InterPro" id="IPR039786">
    <property type="entry name" value="EFR3"/>
</dbReference>
<accession>A0A9W9SEK9</accession>
<dbReference type="GO" id="GO:0072659">
    <property type="term" value="P:protein localization to plasma membrane"/>
    <property type="evidence" value="ECO:0007669"/>
    <property type="project" value="InterPro"/>
</dbReference>
<dbReference type="RefSeq" id="XP_056556044.1">
    <property type="nucleotide sequence ID" value="XM_056697519.1"/>
</dbReference>
<dbReference type="GeneID" id="81436698"/>
<dbReference type="AlphaFoldDB" id="A0A9W9SEK9"/>
<feature type="compositionally biased region" description="Polar residues" evidence="2">
    <location>
        <begin position="984"/>
        <end position="1020"/>
    </location>
</feature>
<evidence type="ECO:0000256" key="2">
    <source>
        <dbReference type="SAM" id="MobiDB-lite"/>
    </source>
</evidence>
<feature type="compositionally biased region" description="Low complexity" evidence="2">
    <location>
        <begin position="957"/>
        <end position="967"/>
    </location>
</feature>
<dbReference type="InterPro" id="IPR049150">
    <property type="entry name" value="EFR3_HEAT-like_rpt"/>
</dbReference>
<evidence type="ECO:0000313" key="3">
    <source>
        <dbReference type="EMBL" id="KAJ5377181.1"/>
    </source>
</evidence>
<evidence type="ECO:0000256" key="1">
    <source>
        <dbReference type="ARBA" id="ARBA00010216"/>
    </source>
</evidence>
<feature type="region of interest" description="Disordered" evidence="2">
    <location>
        <begin position="957"/>
        <end position="1090"/>
    </location>
</feature>
<evidence type="ECO:0000313" key="4">
    <source>
        <dbReference type="Proteomes" id="UP001147782"/>
    </source>
</evidence>
<reference evidence="3" key="1">
    <citation type="submission" date="2022-11" db="EMBL/GenBank/DDBJ databases">
        <authorList>
            <person name="Petersen C."/>
        </authorList>
    </citation>
    <scope>NUCLEOTIDE SEQUENCE</scope>
    <source>
        <strain evidence="3">IBT 29864</strain>
    </source>
</reference>
<comment type="caution">
    <text evidence="3">The sequence shown here is derived from an EMBL/GenBank/DDBJ whole genome shotgun (WGS) entry which is preliminary data.</text>
</comment>
<dbReference type="Proteomes" id="UP001147782">
    <property type="component" value="Unassembled WGS sequence"/>
</dbReference>
<feature type="region of interest" description="Disordered" evidence="2">
    <location>
        <begin position="868"/>
        <end position="921"/>
    </location>
</feature>
<comment type="similarity">
    <text evidence="1">Belongs to the EFR3 family.</text>
</comment>
<dbReference type="PANTHER" id="PTHR47766">
    <property type="entry name" value="PROTEIN EFR3"/>
    <property type="match status" value="1"/>
</dbReference>
<feature type="compositionally biased region" description="Polar residues" evidence="2">
    <location>
        <begin position="1041"/>
        <end position="1076"/>
    </location>
</feature>
<dbReference type="PANTHER" id="PTHR47766:SF1">
    <property type="entry name" value="PROTEIN EFR3"/>
    <property type="match status" value="1"/>
</dbReference>
<organism evidence="3 4">
    <name type="scientific">Penicillium cataractarum</name>
    <dbReference type="NCBI Taxonomy" id="2100454"/>
    <lineage>
        <taxon>Eukaryota</taxon>
        <taxon>Fungi</taxon>
        <taxon>Dikarya</taxon>
        <taxon>Ascomycota</taxon>
        <taxon>Pezizomycotina</taxon>
        <taxon>Eurotiomycetes</taxon>
        <taxon>Eurotiomycetidae</taxon>
        <taxon>Eurotiales</taxon>
        <taxon>Aspergillaceae</taxon>
        <taxon>Penicillium</taxon>
    </lineage>
</organism>
<feature type="compositionally biased region" description="Gly residues" evidence="2">
    <location>
        <begin position="1163"/>
        <end position="1172"/>
    </location>
</feature>
<dbReference type="GO" id="GO:0005886">
    <property type="term" value="C:plasma membrane"/>
    <property type="evidence" value="ECO:0007669"/>
    <property type="project" value="TreeGrafter"/>
</dbReference>
<dbReference type="EMBL" id="JAPZBS010000004">
    <property type="protein sequence ID" value="KAJ5377181.1"/>
    <property type="molecule type" value="Genomic_DNA"/>
</dbReference>
<keyword evidence="4" id="KW-1185">Reference proteome</keyword>
<sequence>MESVRQSCRPRHQVLTLKCFPKYQKGVPEVKPNPSELSYLLYYASTRRSKLTKVGAFLEKRVAKDVWRRRLGNVQVALHILTALIEKVPRELPIYARYVLSVIDTVLRSNDISMVEDSITTFETFCRHQDIAIISADQALANKYREVIRTYASFADPSSQSYSSAKLSPPLAIRWRNAGLRAIKGVVSSESLAADGGTSLNIILPVILENLYSPNEDVLIPLKAKLRETDDGVDRDAARIRRLSVATVDTAEGDPALAAQSTADADRQAEMDARLLALRCLEQIVVSGSNRGQIRIAATVILRFIADKKFPRTATRDQSSRISQQDGNWATSLIELIATWCPVQVRFVILMTAMDILHDTPPKEDALESSFTILSVVDWLLKSPVNMIGLSVMDILLGLMRYISDLLSPTDGANGDAEKNADPTAHSAVFISPRRRALLSLLEQCIGNLATHNYYGDQVADMMRAILRRFKPAPNYESAAQSSLATVHETRAVSMAQPNSENEQINGEKTQGETFSHAAAKLTALRAVKAILVVANLRVPPSIKGSEARNQVGIHVWEGTQGLLRDSDQEVRHAYADAFLSWLQLETNKQDLKVRLDTPKYVKPASKRDPEALEKTSSRRSTSAPGNQREKAALAAQTSFLRLLHLDIYDAALDQPGVGSEVLVLHLLLASLVENLGVNAAQFGLPMVLKLQEDLFTSVDLGSFAARVNVGSLVHGYLLALAEKFNLESTHAGVEIRNEIEKRQTKGQWFSKIKLPPTCLDGIAVDEKVLDDDSNQSITLTPFRNVDGLVNGIDEAYRQTISSPPQSPQTSPARGFNFPVLNHAQAAQQSQPESGLPSPVKEQMLSSWSRESCLAAIEKESIRTASISGSRGNTMTRNSHFNGITNGSPVGSAIDKNRPTSVPDISYTPEQSSGRGSPVRVTELRRVLSVNTESNLRRRSPLRGQVDASNISVISSGSESMVSGAYSVSEMEPDAVSTLEEEGQQTPEDTGTETPRANASSVALSSTDQGQGSTLSQTDSYEIPPVPPIPAGLSIPGGFPNDSQRSLVSDRPSTAPDNSRQTIKSATKSESSQNLRNGKALNRNKSRSSNNLAYGFSDGFYNAESNDSESPLDNTQRDELRKLLDGFLSPEDSVLTNGDRPSTAVPTSKNSLAEGYSSRRQVSGGGLGRPPY</sequence>
<dbReference type="InterPro" id="IPR016024">
    <property type="entry name" value="ARM-type_fold"/>
</dbReference>
<dbReference type="SUPFAM" id="SSF48371">
    <property type="entry name" value="ARM repeat"/>
    <property type="match status" value="1"/>
</dbReference>
<name>A0A9W9SEK9_9EURO</name>
<dbReference type="OrthoDB" id="19232at2759"/>
<feature type="compositionally biased region" description="Basic and acidic residues" evidence="2">
    <location>
        <begin position="601"/>
        <end position="617"/>
    </location>
</feature>